<dbReference type="SUPFAM" id="SSF46785">
    <property type="entry name" value="Winged helix' DNA-binding domain"/>
    <property type="match status" value="1"/>
</dbReference>
<evidence type="ECO:0000313" key="5">
    <source>
        <dbReference type="EMBL" id="RXI78980.1"/>
    </source>
</evidence>
<dbReference type="InterPro" id="IPR036390">
    <property type="entry name" value="WH_DNA-bd_sf"/>
</dbReference>
<dbReference type="InterPro" id="IPR000847">
    <property type="entry name" value="LysR_HTH_N"/>
</dbReference>
<dbReference type="InterPro" id="IPR036388">
    <property type="entry name" value="WH-like_DNA-bd_sf"/>
</dbReference>
<dbReference type="GO" id="GO:0003700">
    <property type="term" value="F:DNA-binding transcription factor activity"/>
    <property type="evidence" value="ECO:0007669"/>
    <property type="project" value="InterPro"/>
</dbReference>
<dbReference type="PANTHER" id="PTHR30346">
    <property type="entry name" value="TRANSCRIPTIONAL DUAL REGULATOR HCAR-RELATED"/>
    <property type="match status" value="1"/>
</dbReference>
<comment type="similarity">
    <text evidence="1">Belongs to the LysR transcriptional regulatory family.</text>
</comment>
<dbReference type="AlphaFoldDB" id="A0A4Q0VL05"/>
<dbReference type="OrthoDB" id="9803735at2"/>
<dbReference type="GO" id="GO:0032993">
    <property type="term" value="C:protein-DNA complex"/>
    <property type="evidence" value="ECO:0007669"/>
    <property type="project" value="TreeGrafter"/>
</dbReference>
<dbReference type="PANTHER" id="PTHR30346:SF28">
    <property type="entry name" value="HTH-TYPE TRANSCRIPTIONAL REGULATOR CYNR"/>
    <property type="match status" value="1"/>
</dbReference>
<keyword evidence="4" id="KW-0804">Transcription</keyword>
<dbReference type="Proteomes" id="UP000290602">
    <property type="component" value="Unassembled WGS sequence"/>
</dbReference>
<dbReference type="CDD" id="cd05466">
    <property type="entry name" value="PBP2_LTTR_substrate"/>
    <property type="match status" value="1"/>
</dbReference>
<dbReference type="SUPFAM" id="SSF53850">
    <property type="entry name" value="Periplasmic binding protein-like II"/>
    <property type="match status" value="1"/>
</dbReference>
<comment type="caution">
    <text evidence="5">The sequence shown here is derived from an EMBL/GenBank/DDBJ whole genome shotgun (WGS) entry which is preliminary data.</text>
</comment>
<dbReference type="InterPro" id="IPR005119">
    <property type="entry name" value="LysR_subst-bd"/>
</dbReference>
<dbReference type="EMBL" id="QXIL01000007">
    <property type="protein sequence ID" value="RXI78980.1"/>
    <property type="molecule type" value="Genomic_DNA"/>
</dbReference>
<proteinExistence type="inferred from homology"/>
<sequence length="294" mass="32217">MELRVLRYFIALAQAKTVSGAARALHLSQPTLSRQLTDLETEVGTPLFTRGARQITLTAQGRYLLSRATTIIALVDKTTQNLQTQQPILSGSLDIGAGESQGMARLMALIAGIQKDYPAVTVHLHSGDAPLVEDQLTNGRLDFGVIMGSRQLTNFHALKLPETNQWGVLLPKTAPLARQVSIAPTDLVGHPLLISEQAQTHHRFQDWWRNVATDLTINGTYNLLFNASLLVQNGSCYALGFDQLSDTSANSPLTFRPLTPPQVDPITIIWSRTQPLSPVAQLFLQRLQANLTTP</sequence>
<dbReference type="FunFam" id="1.10.10.10:FF:000001">
    <property type="entry name" value="LysR family transcriptional regulator"/>
    <property type="match status" value="1"/>
</dbReference>
<keyword evidence="2" id="KW-0805">Transcription regulation</keyword>
<evidence type="ECO:0000256" key="3">
    <source>
        <dbReference type="ARBA" id="ARBA00023125"/>
    </source>
</evidence>
<dbReference type="GO" id="GO:0003677">
    <property type="term" value="F:DNA binding"/>
    <property type="evidence" value="ECO:0007669"/>
    <property type="project" value="UniProtKB-KW"/>
</dbReference>
<protein>
    <submittedName>
        <fullName evidence="5">LysR family transcriptional regulator</fullName>
    </submittedName>
</protein>
<reference evidence="5 6" key="1">
    <citation type="submission" date="2018-08" db="EMBL/GenBank/DDBJ databases">
        <title>Lactobacillus suantsai sp. nov., isolated from traditional fermented suan-tsai in Taiwan.</title>
        <authorList>
            <person name="Huang C.-H."/>
        </authorList>
    </citation>
    <scope>NUCLEOTIDE SEQUENCE [LARGE SCALE GENOMIC DNA]</scope>
    <source>
        <strain evidence="5 6">BCRC 12945</strain>
    </source>
</reference>
<dbReference type="PRINTS" id="PR00039">
    <property type="entry name" value="HTHLYSR"/>
</dbReference>
<dbReference type="PROSITE" id="PS50931">
    <property type="entry name" value="HTH_LYSR"/>
    <property type="match status" value="1"/>
</dbReference>
<name>A0A4Q0VL05_9LACO</name>
<keyword evidence="3" id="KW-0238">DNA-binding</keyword>
<dbReference type="Gene3D" id="3.40.190.10">
    <property type="entry name" value="Periplasmic binding protein-like II"/>
    <property type="match status" value="2"/>
</dbReference>
<dbReference type="Gene3D" id="1.10.10.10">
    <property type="entry name" value="Winged helix-like DNA-binding domain superfamily/Winged helix DNA-binding domain"/>
    <property type="match status" value="1"/>
</dbReference>
<keyword evidence="6" id="KW-1185">Reference proteome</keyword>
<dbReference type="Pfam" id="PF00126">
    <property type="entry name" value="HTH_1"/>
    <property type="match status" value="1"/>
</dbReference>
<gene>
    <name evidence="5" type="ORF">DXH47_05580</name>
</gene>
<dbReference type="RefSeq" id="WP_129032357.1">
    <property type="nucleotide sequence ID" value="NZ_CP059603.1"/>
</dbReference>
<evidence type="ECO:0000256" key="2">
    <source>
        <dbReference type="ARBA" id="ARBA00023015"/>
    </source>
</evidence>
<organism evidence="5 6">
    <name type="scientific">Levilactobacillus suantsaii</name>
    <dbReference type="NCBI Taxonomy" id="2292255"/>
    <lineage>
        <taxon>Bacteria</taxon>
        <taxon>Bacillati</taxon>
        <taxon>Bacillota</taxon>
        <taxon>Bacilli</taxon>
        <taxon>Lactobacillales</taxon>
        <taxon>Lactobacillaceae</taxon>
        <taxon>Levilactobacillus</taxon>
    </lineage>
</organism>
<dbReference type="Pfam" id="PF03466">
    <property type="entry name" value="LysR_substrate"/>
    <property type="match status" value="1"/>
</dbReference>
<evidence type="ECO:0000256" key="1">
    <source>
        <dbReference type="ARBA" id="ARBA00009437"/>
    </source>
</evidence>
<evidence type="ECO:0000256" key="4">
    <source>
        <dbReference type="ARBA" id="ARBA00023163"/>
    </source>
</evidence>
<evidence type="ECO:0000313" key="6">
    <source>
        <dbReference type="Proteomes" id="UP000290602"/>
    </source>
</evidence>
<accession>A0A4Q0VL05</accession>